<name>A0AC60PPJ0_IXOPE</name>
<dbReference type="EMBL" id="JABSTQ010010176">
    <property type="protein sequence ID" value="KAG0422825.1"/>
    <property type="molecule type" value="Genomic_DNA"/>
</dbReference>
<dbReference type="Proteomes" id="UP000805193">
    <property type="component" value="Unassembled WGS sequence"/>
</dbReference>
<proteinExistence type="predicted"/>
<organism evidence="1 2">
    <name type="scientific">Ixodes persulcatus</name>
    <name type="common">Taiga tick</name>
    <dbReference type="NCBI Taxonomy" id="34615"/>
    <lineage>
        <taxon>Eukaryota</taxon>
        <taxon>Metazoa</taxon>
        <taxon>Ecdysozoa</taxon>
        <taxon>Arthropoda</taxon>
        <taxon>Chelicerata</taxon>
        <taxon>Arachnida</taxon>
        <taxon>Acari</taxon>
        <taxon>Parasitiformes</taxon>
        <taxon>Ixodida</taxon>
        <taxon>Ixodoidea</taxon>
        <taxon>Ixodidae</taxon>
        <taxon>Ixodinae</taxon>
        <taxon>Ixodes</taxon>
    </lineage>
</organism>
<protein>
    <submittedName>
        <fullName evidence="1">Uncharacterized protein</fullName>
    </submittedName>
</protein>
<sequence>MFLLPGDPMFTMQRLLVDVGDAPALKNWKGIQADPKTRIRRFGVAACQRLARCETLRDALSAMLTRAKRRSVDPPVMAFGGGKALASSPGWYWPWAPGANLGVGRVRKVVSRPTTNRQES</sequence>
<keyword evidence="2" id="KW-1185">Reference proteome</keyword>
<evidence type="ECO:0000313" key="2">
    <source>
        <dbReference type="Proteomes" id="UP000805193"/>
    </source>
</evidence>
<gene>
    <name evidence="1" type="ORF">HPB47_001385</name>
</gene>
<comment type="caution">
    <text evidence="1">The sequence shown here is derived from an EMBL/GenBank/DDBJ whole genome shotgun (WGS) entry which is preliminary data.</text>
</comment>
<evidence type="ECO:0000313" key="1">
    <source>
        <dbReference type="EMBL" id="KAG0422825.1"/>
    </source>
</evidence>
<accession>A0AC60PPJ0</accession>
<reference evidence="1 2" key="1">
    <citation type="journal article" date="2020" name="Cell">
        <title>Large-Scale Comparative Analyses of Tick Genomes Elucidate Their Genetic Diversity and Vector Capacities.</title>
        <authorList>
            <consortium name="Tick Genome and Microbiome Consortium (TIGMIC)"/>
            <person name="Jia N."/>
            <person name="Wang J."/>
            <person name="Shi W."/>
            <person name="Du L."/>
            <person name="Sun Y."/>
            <person name="Zhan W."/>
            <person name="Jiang J.F."/>
            <person name="Wang Q."/>
            <person name="Zhang B."/>
            <person name="Ji P."/>
            <person name="Bell-Sakyi L."/>
            <person name="Cui X.M."/>
            <person name="Yuan T.T."/>
            <person name="Jiang B.G."/>
            <person name="Yang W.F."/>
            <person name="Lam T.T."/>
            <person name="Chang Q.C."/>
            <person name="Ding S.J."/>
            <person name="Wang X.J."/>
            <person name="Zhu J.G."/>
            <person name="Ruan X.D."/>
            <person name="Zhao L."/>
            <person name="Wei J.T."/>
            <person name="Ye R.Z."/>
            <person name="Que T.C."/>
            <person name="Du C.H."/>
            <person name="Zhou Y.H."/>
            <person name="Cheng J.X."/>
            <person name="Dai P.F."/>
            <person name="Guo W.B."/>
            <person name="Han X.H."/>
            <person name="Huang E.J."/>
            <person name="Li L.F."/>
            <person name="Wei W."/>
            <person name="Gao Y.C."/>
            <person name="Liu J.Z."/>
            <person name="Shao H.Z."/>
            <person name="Wang X."/>
            <person name="Wang C.C."/>
            <person name="Yang T.C."/>
            <person name="Huo Q.B."/>
            <person name="Li W."/>
            <person name="Chen H.Y."/>
            <person name="Chen S.E."/>
            <person name="Zhou L.G."/>
            <person name="Ni X.B."/>
            <person name="Tian J.H."/>
            <person name="Sheng Y."/>
            <person name="Liu T."/>
            <person name="Pan Y.S."/>
            <person name="Xia L.Y."/>
            <person name="Li J."/>
            <person name="Zhao F."/>
            <person name="Cao W.C."/>
        </authorList>
    </citation>
    <scope>NUCLEOTIDE SEQUENCE [LARGE SCALE GENOMIC DNA]</scope>
    <source>
        <strain evidence="1">Iper-2018</strain>
    </source>
</reference>